<feature type="domain" description="C2H2-type" evidence="11">
    <location>
        <begin position="249"/>
        <end position="276"/>
    </location>
</feature>
<dbReference type="PROSITE" id="PS50157">
    <property type="entry name" value="ZINC_FINGER_C2H2_2"/>
    <property type="match status" value="9"/>
</dbReference>
<feature type="domain" description="C2H2-type" evidence="11">
    <location>
        <begin position="123"/>
        <end position="150"/>
    </location>
</feature>
<keyword evidence="5" id="KW-0862">Zinc</keyword>
<keyword evidence="4 9" id="KW-0863">Zinc-finger</keyword>
<evidence type="ECO:0000256" key="6">
    <source>
        <dbReference type="ARBA" id="ARBA00023015"/>
    </source>
</evidence>
<sequence>NNEGIENYKDIFKEARPKLHTCPLCMKQFFHMKNLWRHVVNSHSEYIKGEDNELIRAVEGKKCGICLRSFAKKASLLAHLSAHIKEKYSESIEGGECGVCHKKFRHQRYLVDHMRLHTGRGTQQCPHCDKQFLRRSQLTAHLEMHDNARRVHPCTQCDKTYIRKRDLIKLSSNCDNSWDQNELRVYFAPNEGYPCPTCGKCTPSPLKLRLHQLSHGSRAPYKCEECSREFPTLHNLKRHCLVHWNIRPYTCTMCNTTFRHGQSLKRHMVTHTGERPHVCSHCGKGFALQGTLKTHMQLHATDRCFPCRKCGESFTNRRDLKSHSCGSVGNSRGGSSSNSSSSSNSNPSMDNLDSAENLNTIFVAYNSEQEGGLLHNNQDSGDVALVIHQMASNSTSSSSVGPITSLSSTQQQQHHHHHHHHQQQNVPTTVESMMGISRVTTNGPVHFVKQESKRDSATRHLLPSVDNVIALSRGTNSPLQLVKSDPDSDSLHLIKNEPDLNLAGGPENLSVTGSIATVNHANDLLSQAFTVMRDHDVVSNCVDLNTCEIISSNEVSTGQLNNSNGSTVYTLVAVQPDPNNPHHLVTVPTSAHLNNTHFHHANHIPSINTIHNSHLQTTNVVQTPTTAHTSTSSRVVPPTLQVSTTSTGSVLSNATHIPSSGNVTYSGAGAMPVARPHMQPMEYHNSHIAAATHIPVSKSIARSHIPITSHLPITHIPRTTNIEGGIQHISYTQSPSEQIPHMSNILTSSSMTPTHTHSTSVSEVTTKITEDLNAGVLAKHNTSHPPSEHPGRTDFQQTSSQHYIQN</sequence>
<dbReference type="InterPro" id="IPR050636">
    <property type="entry name" value="C2H2-ZF_domain-containing"/>
</dbReference>
<dbReference type="SMART" id="SM00355">
    <property type="entry name" value="ZnF_C2H2"/>
    <property type="match status" value="9"/>
</dbReference>
<evidence type="ECO:0000313" key="12">
    <source>
        <dbReference type="EMBL" id="CAL4097781.1"/>
    </source>
</evidence>
<dbReference type="Proteomes" id="UP001497623">
    <property type="component" value="Unassembled WGS sequence"/>
</dbReference>
<feature type="non-terminal residue" evidence="12">
    <location>
        <position position="806"/>
    </location>
</feature>
<evidence type="ECO:0000256" key="10">
    <source>
        <dbReference type="SAM" id="MobiDB-lite"/>
    </source>
</evidence>
<keyword evidence="3" id="KW-0677">Repeat</keyword>
<accession>A0AAV2QRW4</accession>
<evidence type="ECO:0000256" key="9">
    <source>
        <dbReference type="PROSITE-ProRule" id="PRU00042"/>
    </source>
</evidence>
<name>A0AAV2QRW4_MEGNR</name>
<proteinExistence type="predicted"/>
<dbReference type="EMBL" id="CAXKWB010010380">
    <property type="protein sequence ID" value="CAL4097781.1"/>
    <property type="molecule type" value="Genomic_DNA"/>
</dbReference>
<feature type="domain" description="C2H2-type" evidence="11">
    <location>
        <begin position="305"/>
        <end position="323"/>
    </location>
</feature>
<feature type="compositionally biased region" description="Low complexity" evidence="10">
    <location>
        <begin position="394"/>
        <end position="412"/>
    </location>
</feature>
<feature type="compositionally biased region" description="Basic residues" evidence="10">
    <location>
        <begin position="413"/>
        <end position="422"/>
    </location>
</feature>
<dbReference type="InterPro" id="IPR013087">
    <property type="entry name" value="Znf_C2H2_type"/>
</dbReference>
<feature type="compositionally biased region" description="Polar residues" evidence="10">
    <location>
        <begin position="794"/>
        <end position="806"/>
    </location>
</feature>
<keyword evidence="7" id="KW-0804">Transcription</keyword>
<evidence type="ECO:0000256" key="8">
    <source>
        <dbReference type="ARBA" id="ARBA00023242"/>
    </source>
</evidence>
<feature type="region of interest" description="Disordered" evidence="10">
    <location>
        <begin position="321"/>
        <end position="353"/>
    </location>
</feature>
<reference evidence="12 13" key="1">
    <citation type="submission" date="2024-05" db="EMBL/GenBank/DDBJ databases">
        <authorList>
            <person name="Wallberg A."/>
        </authorList>
    </citation>
    <scope>NUCLEOTIDE SEQUENCE [LARGE SCALE GENOMIC DNA]</scope>
</reference>
<feature type="domain" description="C2H2-type" evidence="11">
    <location>
        <begin position="193"/>
        <end position="220"/>
    </location>
</feature>
<dbReference type="GO" id="GO:0008270">
    <property type="term" value="F:zinc ion binding"/>
    <property type="evidence" value="ECO:0007669"/>
    <property type="project" value="UniProtKB-KW"/>
</dbReference>
<evidence type="ECO:0000256" key="7">
    <source>
        <dbReference type="ARBA" id="ARBA00023163"/>
    </source>
</evidence>
<feature type="domain" description="C2H2-type" evidence="11">
    <location>
        <begin position="277"/>
        <end position="304"/>
    </location>
</feature>
<feature type="domain" description="C2H2-type" evidence="11">
    <location>
        <begin position="221"/>
        <end position="248"/>
    </location>
</feature>
<dbReference type="AlphaFoldDB" id="A0AAV2QRW4"/>
<feature type="domain" description="C2H2-type" evidence="11">
    <location>
        <begin position="95"/>
        <end position="122"/>
    </location>
</feature>
<organism evidence="12 13">
    <name type="scientific">Meganyctiphanes norvegica</name>
    <name type="common">Northern krill</name>
    <name type="synonym">Thysanopoda norvegica</name>
    <dbReference type="NCBI Taxonomy" id="48144"/>
    <lineage>
        <taxon>Eukaryota</taxon>
        <taxon>Metazoa</taxon>
        <taxon>Ecdysozoa</taxon>
        <taxon>Arthropoda</taxon>
        <taxon>Crustacea</taxon>
        <taxon>Multicrustacea</taxon>
        <taxon>Malacostraca</taxon>
        <taxon>Eumalacostraca</taxon>
        <taxon>Eucarida</taxon>
        <taxon>Euphausiacea</taxon>
        <taxon>Euphausiidae</taxon>
        <taxon>Meganyctiphanes</taxon>
    </lineage>
</organism>
<protein>
    <recommendedName>
        <fullName evidence="11">C2H2-type domain-containing protein</fullName>
    </recommendedName>
</protein>
<dbReference type="InterPro" id="IPR036236">
    <property type="entry name" value="Znf_C2H2_sf"/>
</dbReference>
<keyword evidence="2" id="KW-0479">Metal-binding</keyword>
<gene>
    <name evidence="12" type="ORF">MNOR_LOCUS16077</name>
</gene>
<dbReference type="PROSITE" id="PS00028">
    <property type="entry name" value="ZINC_FINGER_C2H2_1"/>
    <property type="match status" value="7"/>
</dbReference>
<dbReference type="Gene3D" id="3.30.160.60">
    <property type="entry name" value="Classic Zinc Finger"/>
    <property type="match status" value="6"/>
</dbReference>
<dbReference type="PANTHER" id="PTHR47772:SF13">
    <property type="entry name" value="GASTRULA ZINC FINGER PROTEIN XLCGF49.1-LIKE-RELATED"/>
    <property type="match status" value="1"/>
</dbReference>
<comment type="caution">
    <text evidence="12">The sequence shown here is derived from an EMBL/GenBank/DDBJ whole genome shotgun (WGS) entry which is preliminary data.</text>
</comment>
<dbReference type="FunFam" id="3.30.160.60:FF:000624">
    <property type="entry name" value="zinc finger protein 697"/>
    <property type="match status" value="1"/>
</dbReference>
<keyword evidence="6" id="KW-0805">Transcription regulation</keyword>
<feature type="non-terminal residue" evidence="12">
    <location>
        <position position="1"/>
    </location>
</feature>
<feature type="compositionally biased region" description="Low complexity" evidence="10">
    <location>
        <begin position="324"/>
        <end position="348"/>
    </location>
</feature>
<dbReference type="Pfam" id="PF00096">
    <property type="entry name" value="zf-C2H2"/>
    <property type="match status" value="6"/>
</dbReference>
<dbReference type="SUPFAM" id="SSF57667">
    <property type="entry name" value="beta-beta-alpha zinc fingers"/>
    <property type="match status" value="4"/>
</dbReference>
<evidence type="ECO:0000256" key="1">
    <source>
        <dbReference type="ARBA" id="ARBA00004123"/>
    </source>
</evidence>
<evidence type="ECO:0000256" key="2">
    <source>
        <dbReference type="ARBA" id="ARBA00022723"/>
    </source>
</evidence>
<evidence type="ECO:0000256" key="5">
    <source>
        <dbReference type="ARBA" id="ARBA00022833"/>
    </source>
</evidence>
<evidence type="ECO:0000259" key="11">
    <source>
        <dbReference type="PROSITE" id="PS50157"/>
    </source>
</evidence>
<dbReference type="GO" id="GO:0005634">
    <property type="term" value="C:nucleus"/>
    <property type="evidence" value="ECO:0007669"/>
    <property type="project" value="UniProtKB-SubCell"/>
</dbReference>
<keyword evidence="13" id="KW-1185">Reference proteome</keyword>
<evidence type="ECO:0000313" key="13">
    <source>
        <dbReference type="Proteomes" id="UP001497623"/>
    </source>
</evidence>
<keyword evidence="8" id="KW-0539">Nucleus</keyword>
<feature type="domain" description="C2H2-type" evidence="11">
    <location>
        <begin position="61"/>
        <end position="88"/>
    </location>
</feature>
<feature type="region of interest" description="Disordered" evidence="10">
    <location>
        <begin position="394"/>
        <end position="426"/>
    </location>
</feature>
<evidence type="ECO:0000256" key="4">
    <source>
        <dbReference type="ARBA" id="ARBA00022771"/>
    </source>
</evidence>
<evidence type="ECO:0000256" key="3">
    <source>
        <dbReference type="ARBA" id="ARBA00022737"/>
    </source>
</evidence>
<dbReference type="PANTHER" id="PTHR47772">
    <property type="entry name" value="ZINC FINGER PROTEIN 200"/>
    <property type="match status" value="1"/>
</dbReference>
<dbReference type="FunFam" id="3.30.160.60:FF:000060">
    <property type="entry name" value="zinc finger protein 436"/>
    <property type="match status" value="1"/>
</dbReference>
<comment type="subcellular location">
    <subcellularLocation>
        <location evidence="1">Nucleus</location>
    </subcellularLocation>
</comment>
<feature type="domain" description="C2H2-type" evidence="11">
    <location>
        <begin position="20"/>
        <end position="44"/>
    </location>
</feature>
<feature type="region of interest" description="Disordered" evidence="10">
    <location>
        <begin position="778"/>
        <end position="806"/>
    </location>
</feature>